<keyword evidence="2" id="KW-1185">Reference proteome</keyword>
<proteinExistence type="predicted"/>
<accession>A0AAD3MU10</accession>
<dbReference type="Proteomes" id="UP001279410">
    <property type="component" value="Unassembled WGS sequence"/>
</dbReference>
<dbReference type="InterPro" id="IPR022333">
    <property type="entry name" value="TNFR_19-like"/>
</dbReference>
<dbReference type="GO" id="GO:0006915">
    <property type="term" value="P:apoptotic process"/>
    <property type="evidence" value="ECO:0007669"/>
    <property type="project" value="TreeGrafter"/>
</dbReference>
<comment type="caution">
    <text evidence="1">The sequence shown here is derived from an EMBL/GenBank/DDBJ whole genome shotgun (WGS) entry which is preliminary data.</text>
</comment>
<protein>
    <submittedName>
        <fullName evidence="1">Tumor necrosis factor receptor superfamily member 19L</fullName>
    </submittedName>
</protein>
<dbReference type="EMBL" id="BRZM01004790">
    <property type="protein sequence ID" value="GLD59619.1"/>
    <property type="molecule type" value="Genomic_DNA"/>
</dbReference>
<keyword evidence="1" id="KW-0675">Receptor</keyword>
<sequence>MLKAVPAIRHAMGGAAMLQLAEVSPMHLSPSSIPGHRQLQQGPCLTISKHTDNGQQSLQGNSCPYISDDLNEDTISVLVRLITEKKENAAALEELLLEYESKQMAMSKGSSIKFPMLS</sequence>
<dbReference type="PANTHER" id="PTHR47397">
    <property type="entry name" value="TUMOR NECROSIS FACTOR RECEPTOR SUPERFAMILY MEMBER 19L"/>
    <property type="match status" value="1"/>
</dbReference>
<dbReference type="AlphaFoldDB" id="A0AAD3MU10"/>
<name>A0AAD3MU10_LATJO</name>
<evidence type="ECO:0000313" key="2">
    <source>
        <dbReference type="Proteomes" id="UP001279410"/>
    </source>
</evidence>
<evidence type="ECO:0000313" key="1">
    <source>
        <dbReference type="EMBL" id="GLD59619.1"/>
    </source>
</evidence>
<reference evidence="1" key="1">
    <citation type="submission" date="2022-08" db="EMBL/GenBank/DDBJ databases">
        <title>Genome sequencing of akame (Lates japonicus).</title>
        <authorList>
            <person name="Hashiguchi Y."/>
            <person name="Takahashi H."/>
        </authorList>
    </citation>
    <scope>NUCLEOTIDE SEQUENCE</scope>
    <source>
        <strain evidence="1">Kochi</strain>
    </source>
</reference>
<gene>
    <name evidence="1" type="ORF">AKAME5_002893900</name>
</gene>
<organism evidence="1 2">
    <name type="scientific">Lates japonicus</name>
    <name type="common">Japanese lates</name>
    <dbReference type="NCBI Taxonomy" id="270547"/>
    <lineage>
        <taxon>Eukaryota</taxon>
        <taxon>Metazoa</taxon>
        <taxon>Chordata</taxon>
        <taxon>Craniata</taxon>
        <taxon>Vertebrata</taxon>
        <taxon>Euteleostomi</taxon>
        <taxon>Actinopterygii</taxon>
        <taxon>Neopterygii</taxon>
        <taxon>Teleostei</taxon>
        <taxon>Neoteleostei</taxon>
        <taxon>Acanthomorphata</taxon>
        <taxon>Carangaria</taxon>
        <taxon>Carangaria incertae sedis</taxon>
        <taxon>Centropomidae</taxon>
        <taxon>Lates</taxon>
    </lineage>
</organism>
<dbReference type="PANTHER" id="PTHR47397:SF1">
    <property type="entry name" value="TUMOR NECROSIS FACTOR RECEPTOR SUPERFAMILY MEMBER 19L"/>
    <property type="match status" value="1"/>
</dbReference>